<accession>A0A8J7MCW0</accession>
<reference evidence="2" key="1">
    <citation type="submission" date="2021-01" db="EMBL/GenBank/DDBJ databases">
        <title>Modified the classification status of verrucomicrobia.</title>
        <authorList>
            <person name="Feng X."/>
        </authorList>
    </citation>
    <scope>NUCLEOTIDE SEQUENCE</scope>
    <source>
        <strain evidence="2">_KCTC 22039</strain>
    </source>
</reference>
<keyword evidence="1" id="KW-0732">Signal</keyword>
<evidence type="ECO:0000256" key="1">
    <source>
        <dbReference type="SAM" id="SignalP"/>
    </source>
</evidence>
<comment type="caution">
    <text evidence="2">The sequence shown here is derived from an EMBL/GenBank/DDBJ whole genome shotgun (WGS) entry which is preliminary data.</text>
</comment>
<protein>
    <recommendedName>
        <fullName evidence="4">YD repeat-containing protein</fullName>
    </recommendedName>
</protein>
<feature type="chain" id="PRO_5035163191" description="YD repeat-containing protein" evidence="1">
    <location>
        <begin position="24"/>
        <end position="190"/>
    </location>
</feature>
<name>A0A8J7MCW0_9BACT</name>
<sequence length="190" mass="21056">MKIIHSLSLLGAASLVFSATLSAQNTEGVRENKVTLTEHRHNNSITEFKGTPDDRVFLKTTLGPAKANGERQTVMTTIYRKDAKGRLRSCKIHDGAGKLLFRVRYGYDPNTGRLAQEQMLDAQVKRVDKDGQEAPVRTVYHTYNAQGQANRPIGVVHIAGTTAEKFFSKDESTYVNPMTVNPNARPVGNR</sequence>
<feature type="signal peptide" evidence="1">
    <location>
        <begin position="1"/>
        <end position="23"/>
    </location>
</feature>
<dbReference type="Proteomes" id="UP000624703">
    <property type="component" value="Unassembled WGS sequence"/>
</dbReference>
<keyword evidence="3" id="KW-1185">Reference proteome</keyword>
<evidence type="ECO:0008006" key="4">
    <source>
        <dbReference type="Google" id="ProtNLM"/>
    </source>
</evidence>
<dbReference type="AlphaFoldDB" id="A0A8J7MCW0"/>
<gene>
    <name evidence="2" type="ORF">JIN82_03370</name>
</gene>
<dbReference type="RefSeq" id="WP_200310229.1">
    <property type="nucleotide sequence ID" value="NZ_JAENIM010000016.1"/>
</dbReference>
<dbReference type="Gene3D" id="2.180.10.10">
    <property type="entry name" value="RHS repeat-associated core"/>
    <property type="match status" value="1"/>
</dbReference>
<dbReference type="EMBL" id="JAENIM010000016">
    <property type="protein sequence ID" value="MBK1790192.1"/>
    <property type="molecule type" value="Genomic_DNA"/>
</dbReference>
<evidence type="ECO:0000313" key="2">
    <source>
        <dbReference type="EMBL" id="MBK1790192.1"/>
    </source>
</evidence>
<evidence type="ECO:0000313" key="3">
    <source>
        <dbReference type="Proteomes" id="UP000624703"/>
    </source>
</evidence>
<proteinExistence type="predicted"/>
<organism evidence="2 3">
    <name type="scientific">Persicirhabdus sediminis</name>
    <dbReference type="NCBI Taxonomy" id="454144"/>
    <lineage>
        <taxon>Bacteria</taxon>
        <taxon>Pseudomonadati</taxon>
        <taxon>Verrucomicrobiota</taxon>
        <taxon>Verrucomicrobiia</taxon>
        <taxon>Verrucomicrobiales</taxon>
        <taxon>Verrucomicrobiaceae</taxon>
        <taxon>Persicirhabdus</taxon>
    </lineage>
</organism>